<dbReference type="OrthoDB" id="2416239at2759"/>
<keyword evidence="1" id="KW-0175">Coiled coil</keyword>
<feature type="coiled-coil region" evidence="1">
    <location>
        <begin position="405"/>
        <end position="432"/>
    </location>
</feature>
<accession>A0A9N9D3N6</accession>
<proteinExistence type="predicted"/>
<sequence length="432" mass="50140">MSERSNSRPRREGVKYSTLIKKHVSGNPRLNLTENKRKNSVKATNDPDVFILSKANDKGKNKEVQQEANLEAENNKLKDQQMTIDAENNSEDTRLIQETDSTEDDTSGPRKNNQQKKLFEHEENIDDKDEIESVTSFTSETSNNSKWCKQPTYMHHAQIFKRNPLKENMHGVKLWDIPLGMRYKELETELGNLYGPIEHMNLRVNNMWQSAIVIFKTVEDAKKLLENWSIIIGDDSLRVTPIDQTFDNLKSRGIYAARVINLPVGITARELIPHIAHLGAKTCYFSRTRNYRRRGEAIISFASEEEKNNALKAVWEKGNFDVKIIDIETKTCHRCHSNEHLVASCPRTIRDNEFRQKNNERLSKFGGIYKKHNPKYFAAINKQVGNKTYADVTKGNKQTPEFNRNMTMDRKLNRIEQLLTDLTERLDRLEEF</sequence>
<comment type="caution">
    <text evidence="3">The sequence shown here is derived from an EMBL/GenBank/DDBJ whole genome shotgun (WGS) entry which is preliminary data.</text>
</comment>
<dbReference type="CDD" id="cd00590">
    <property type="entry name" value="RRM_SF"/>
    <property type="match status" value="1"/>
</dbReference>
<dbReference type="Proteomes" id="UP000789706">
    <property type="component" value="Unassembled WGS sequence"/>
</dbReference>
<dbReference type="InterPro" id="IPR012677">
    <property type="entry name" value="Nucleotide-bd_a/b_plait_sf"/>
</dbReference>
<dbReference type="AlphaFoldDB" id="A0A9N9D3N6"/>
<feature type="region of interest" description="Disordered" evidence="2">
    <location>
        <begin position="1"/>
        <end position="48"/>
    </location>
</feature>
<gene>
    <name evidence="3" type="ORF">DEBURN_LOCUS10528</name>
</gene>
<feature type="non-terminal residue" evidence="3">
    <location>
        <position position="432"/>
    </location>
</feature>
<feature type="compositionally biased region" description="Basic and acidic residues" evidence="2">
    <location>
        <begin position="1"/>
        <end position="14"/>
    </location>
</feature>
<dbReference type="GO" id="GO:0003676">
    <property type="term" value="F:nucleic acid binding"/>
    <property type="evidence" value="ECO:0007669"/>
    <property type="project" value="InterPro"/>
</dbReference>
<dbReference type="Gene3D" id="3.30.70.330">
    <property type="match status" value="1"/>
</dbReference>
<protein>
    <submittedName>
        <fullName evidence="3">11043_t:CDS:1</fullName>
    </submittedName>
</protein>
<evidence type="ECO:0000313" key="3">
    <source>
        <dbReference type="EMBL" id="CAG8625013.1"/>
    </source>
</evidence>
<keyword evidence="4" id="KW-1185">Reference proteome</keyword>
<dbReference type="SUPFAM" id="SSF54928">
    <property type="entry name" value="RNA-binding domain, RBD"/>
    <property type="match status" value="1"/>
</dbReference>
<dbReference type="InterPro" id="IPR035979">
    <property type="entry name" value="RBD_domain_sf"/>
</dbReference>
<feature type="region of interest" description="Disordered" evidence="2">
    <location>
        <begin position="71"/>
        <end position="131"/>
    </location>
</feature>
<name>A0A9N9D3N6_9GLOM</name>
<organism evidence="3 4">
    <name type="scientific">Diversispora eburnea</name>
    <dbReference type="NCBI Taxonomy" id="1213867"/>
    <lineage>
        <taxon>Eukaryota</taxon>
        <taxon>Fungi</taxon>
        <taxon>Fungi incertae sedis</taxon>
        <taxon>Mucoromycota</taxon>
        <taxon>Glomeromycotina</taxon>
        <taxon>Glomeromycetes</taxon>
        <taxon>Diversisporales</taxon>
        <taxon>Diversisporaceae</taxon>
        <taxon>Diversispora</taxon>
    </lineage>
</organism>
<dbReference type="EMBL" id="CAJVPK010003242">
    <property type="protein sequence ID" value="CAG8625013.1"/>
    <property type="molecule type" value="Genomic_DNA"/>
</dbReference>
<reference evidence="3" key="1">
    <citation type="submission" date="2021-06" db="EMBL/GenBank/DDBJ databases">
        <authorList>
            <person name="Kallberg Y."/>
            <person name="Tangrot J."/>
            <person name="Rosling A."/>
        </authorList>
    </citation>
    <scope>NUCLEOTIDE SEQUENCE</scope>
    <source>
        <strain evidence="3">AZ414A</strain>
    </source>
</reference>
<evidence type="ECO:0000256" key="1">
    <source>
        <dbReference type="SAM" id="Coils"/>
    </source>
</evidence>
<evidence type="ECO:0000313" key="4">
    <source>
        <dbReference type="Proteomes" id="UP000789706"/>
    </source>
</evidence>
<evidence type="ECO:0000256" key="2">
    <source>
        <dbReference type="SAM" id="MobiDB-lite"/>
    </source>
</evidence>